<dbReference type="GeneID" id="140009941"/>
<evidence type="ECO:0000313" key="2">
    <source>
        <dbReference type="Proteomes" id="UP001652660"/>
    </source>
</evidence>
<dbReference type="SUPFAM" id="SSF56219">
    <property type="entry name" value="DNase I-like"/>
    <property type="match status" value="1"/>
</dbReference>
<name>A0ABM4UYN1_COFAR</name>
<feature type="domain" description="Endonuclease/exonuclease/phosphatase" evidence="1">
    <location>
        <begin position="52"/>
        <end position="152"/>
    </location>
</feature>
<keyword evidence="2" id="KW-1185">Reference proteome</keyword>
<dbReference type="PANTHER" id="PTHR33710">
    <property type="entry name" value="BNAC02G09200D PROTEIN"/>
    <property type="match status" value="1"/>
</dbReference>
<evidence type="ECO:0000313" key="3">
    <source>
        <dbReference type="RefSeq" id="XP_071912389.1"/>
    </source>
</evidence>
<organism evidence="2 3">
    <name type="scientific">Coffea arabica</name>
    <name type="common">Arabian coffee</name>
    <dbReference type="NCBI Taxonomy" id="13443"/>
    <lineage>
        <taxon>Eukaryota</taxon>
        <taxon>Viridiplantae</taxon>
        <taxon>Streptophyta</taxon>
        <taxon>Embryophyta</taxon>
        <taxon>Tracheophyta</taxon>
        <taxon>Spermatophyta</taxon>
        <taxon>Magnoliopsida</taxon>
        <taxon>eudicotyledons</taxon>
        <taxon>Gunneridae</taxon>
        <taxon>Pentapetalae</taxon>
        <taxon>asterids</taxon>
        <taxon>lamiids</taxon>
        <taxon>Gentianales</taxon>
        <taxon>Rubiaceae</taxon>
        <taxon>Ixoroideae</taxon>
        <taxon>Gardenieae complex</taxon>
        <taxon>Bertiereae - Coffeeae clade</taxon>
        <taxon>Coffeeae</taxon>
        <taxon>Coffea</taxon>
    </lineage>
</organism>
<dbReference type="Proteomes" id="UP001652660">
    <property type="component" value="Chromosome 6e"/>
</dbReference>
<proteinExistence type="predicted"/>
<dbReference type="RefSeq" id="XP_071912389.1">
    <property type="nucleotide sequence ID" value="XM_072056288.1"/>
</dbReference>
<accession>A0ABM4UYN1</accession>
<evidence type="ECO:0000259" key="1">
    <source>
        <dbReference type="Pfam" id="PF03372"/>
    </source>
</evidence>
<dbReference type="InterPro" id="IPR036691">
    <property type="entry name" value="Endo/exonu/phosph_ase_sf"/>
</dbReference>
<reference evidence="3" key="1">
    <citation type="submission" date="2025-08" db="UniProtKB">
        <authorList>
            <consortium name="RefSeq"/>
        </authorList>
    </citation>
    <scope>IDENTIFICATION</scope>
    <source>
        <tissue evidence="3">Leaves</tissue>
    </source>
</reference>
<dbReference type="Pfam" id="PF03372">
    <property type="entry name" value="Exo_endo_phos"/>
    <property type="match status" value="1"/>
</dbReference>
<dbReference type="InterPro" id="IPR005135">
    <property type="entry name" value="Endo/exonuclease/phosphatase"/>
</dbReference>
<dbReference type="Gene3D" id="3.60.10.10">
    <property type="entry name" value="Endonuclease/exonuclease/phosphatase"/>
    <property type="match status" value="1"/>
</dbReference>
<sequence length="312" mass="35193">MILFHLLLVGDGEQHISFTVHHNFYAAPFTASFVHPLCTVEERQGLWSGLLQDKPLVGPWLLCGDFNVVVDAGEKKGGQPFRLSEAVDFLVFMSSAELFDAGFSGSSFTWCNNRFGRAQIWKHLDRLLINNSCYDAGFGVSVTHLARDPSDHSPLLLSFTTRLDDKPRPFRFLNAWATHPGFLEVVRKSWQQECVGAPIQVLCSKLKRLKADIKVWNVQCFGNIFNNVKRAENEVVLAEKQVEDDISVSAQESLRRAQAKFRQSLIVEESFWKQKARPADNAKFEEIPTMEDVRWVVSDMDGDSACDGPTSP</sequence>
<gene>
    <name evidence="3" type="primary">LOC140009941</name>
</gene>
<dbReference type="PANTHER" id="PTHR33710:SF71">
    <property type="entry name" value="ENDONUCLEASE_EXONUCLEASE_PHOSPHATASE DOMAIN-CONTAINING PROTEIN"/>
    <property type="match status" value="1"/>
</dbReference>
<protein>
    <recommendedName>
        <fullName evidence="1">Endonuclease/exonuclease/phosphatase domain-containing protein</fullName>
    </recommendedName>
</protein>